<dbReference type="RefSeq" id="WP_124219786.1">
    <property type="nucleotide sequence ID" value="NZ_RKRF01000007.1"/>
</dbReference>
<dbReference type="Gene3D" id="3.30.1050.10">
    <property type="entry name" value="SCP2 sterol-binding domain"/>
    <property type="match status" value="1"/>
</dbReference>
<dbReference type="InterPro" id="IPR036527">
    <property type="entry name" value="SCP2_sterol-bd_dom_sf"/>
</dbReference>
<accession>A0A3N5BDS3</accession>
<organism evidence="2 3">
    <name type="scientific">Aquisalibacillus elongatus</name>
    <dbReference type="NCBI Taxonomy" id="485577"/>
    <lineage>
        <taxon>Bacteria</taxon>
        <taxon>Bacillati</taxon>
        <taxon>Bacillota</taxon>
        <taxon>Bacilli</taxon>
        <taxon>Bacillales</taxon>
        <taxon>Bacillaceae</taxon>
        <taxon>Aquisalibacillus</taxon>
    </lineage>
</organism>
<name>A0A3N5BDS3_9BACI</name>
<dbReference type="AlphaFoldDB" id="A0A3N5BDS3"/>
<protein>
    <submittedName>
        <fullName evidence="2">Putative sterol carrier protein</fullName>
    </submittedName>
</protein>
<evidence type="ECO:0000259" key="1">
    <source>
        <dbReference type="Pfam" id="PF02036"/>
    </source>
</evidence>
<dbReference type="InterPro" id="IPR003033">
    <property type="entry name" value="SCP2_sterol-bd_dom"/>
</dbReference>
<dbReference type="EMBL" id="RKRF01000007">
    <property type="protein sequence ID" value="RPF55836.1"/>
    <property type="molecule type" value="Genomic_DNA"/>
</dbReference>
<evidence type="ECO:0000313" key="3">
    <source>
        <dbReference type="Proteomes" id="UP000276443"/>
    </source>
</evidence>
<dbReference type="Pfam" id="PF02036">
    <property type="entry name" value="SCP2"/>
    <property type="match status" value="1"/>
</dbReference>
<dbReference type="SUPFAM" id="SSF55718">
    <property type="entry name" value="SCP-like"/>
    <property type="match status" value="1"/>
</dbReference>
<dbReference type="GO" id="GO:0005829">
    <property type="term" value="C:cytosol"/>
    <property type="evidence" value="ECO:0007669"/>
    <property type="project" value="TreeGrafter"/>
</dbReference>
<dbReference type="PANTHER" id="PTHR10094">
    <property type="entry name" value="STEROL CARRIER PROTEIN 2 SCP-2 FAMILY PROTEIN"/>
    <property type="match status" value="1"/>
</dbReference>
<dbReference type="OrthoDB" id="9804656at2"/>
<sequence length="110" mass="12513">MDNLESKLQQLHKKMKENPEHIEEMDANFSFDIKDTDQQWSVKFNSNEVELQDGLLDGATCTLKMDASHFEKLLDGQLNATTAFMMGKIKAEGDLTKAMKLQKVLSNYQG</sequence>
<dbReference type="PANTHER" id="PTHR10094:SF25">
    <property type="entry name" value="SCP2 STEROL-BINDING DOMAIN-CONTAINING PROTEIN 1"/>
    <property type="match status" value="1"/>
</dbReference>
<gene>
    <name evidence="2" type="ORF">EDC24_0721</name>
</gene>
<reference evidence="2 3" key="1">
    <citation type="submission" date="2018-11" db="EMBL/GenBank/DDBJ databases">
        <title>Genomic Encyclopedia of Type Strains, Phase IV (KMG-IV): sequencing the most valuable type-strain genomes for metagenomic binning, comparative biology and taxonomic classification.</title>
        <authorList>
            <person name="Goeker M."/>
        </authorList>
    </citation>
    <scope>NUCLEOTIDE SEQUENCE [LARGE SCALE GENOMIC DNA]</scope>
    <source>
        <strain evidence="2 3">DSM 18090</strain>
    </source>
</reference>
<feature type="domain" description="SCP2" evidence="1">
    <location>
        <begin position="8"/>
        <end position="105"/>
    </location>
</feature>
<keyword evidence="3" id="KW-1185">Reference proteome</keyword>
<comment type="caution">
    <text evidence="2">The sequence shown here is derived from an EMBL/GenBank/DDBJ whole genome shotgun (WGS) entry which is preliminary data.</text>
</comment>
<dbReference type="Proteomes" id="UP000276443">
    <property type="component" value="Unassembled WGS sequence"/>
</dbReference>
<proteinExistence type="predicted"/>
<evidence type="ECO:0000313" key="2">
    <source>
        <dbReference type="EMBL" id="RPF55836.1"/>
    </source>
</evidence>